<evidence type="ECO:0000256" key="6">
    <source>
        <dbReference type="ARBA" id="ARBA00022989"/>
    </source>
</evidence>
<evidence type="ECO:0000313" key="12">
    <source>
        <dbReference type="Proteomes" id="UP001212997"/>
    </source>
</evidence>
<dbReference type="InterPro" id="IPR018108">
    <property type="entry name" value="MCP_transmembrane"/>
</dbReference>
<evidence type="ECO:0000256" key="7">
    <source>
        <dbReference type="ARBA" id="ARBA00023136"/>
    </source>
</evidence>
<organism evidence="11 12">
    <name type="scientific">Meripilus lineatus</name>
    <dbReference type="NCBI Taxonomy" id="2056292"/>
    <lineage>
        <taxon>Eukaryota</taxon>
        <taxon>Fungi</taxon>
        <taxon>Dikarya</taxon>
        <taxon>Basidiomycota</taxon>
        <taxon>Agaricomycotina</taxon>
        <taxon>Agaricomycetes</taxon>
        <taxon>Polyporales</taxon>
        <taxon>Meripilaceae</taxon>
        <taxon>Meripilus</taxon>
    </lineage>
</organism>
<keyword evidence="6" id="KW-1133">Transmembrane helix</keyword>
<dbReference type="InterPro" id="IPR023395">
    <property type="entry name" value="MCP_dom_sf"/>
</dbReference>
<dbReference type="Pfam" id="PF00153">
    <property type="entry name" value="Mito_carr"/>
    <property type="match status" value="3"/>
</dbReference>
<feature type="repeat" description="Solcar" evidence="8">
    <location>
        <begin position="129"/>
        <end position="229"/>
    </location>
</feature>
<dbReference type="EMBL" id="JANAWD010000574">
    <property type="protein sequence ID" value="KAJ3477673.1"/>
    <property type="molecule type" value="Genomic_DNA"/>
</dbReference>
<keyword evidence="12" id="KW-1185">Reference proteome</keyword>
<dbReference type="InterPro" id="IPR050391">
    <property type="entry name" value="Mito_Metabolite_Transporter"/>
</dbReference>
<feature type="repeat" description="Solcar" evidence="8">
    <location>
        <begin position="29"/>
        <end position="117"/>
    </location>
</feature>
<keyword evidence="4 8" id="KW-0812">Transmembrane</keyword>
<keyword evidence="7 8" id="KW-0472">Membrane</keyword>
<evidence type="ECO:0000256" key="3">
    <source>
        <dbReference type="ARBA" id="ARBA00022448"/>
    </source>
</evidence>
<dbReference type="Proteomes" id="UP001212997">
    <property type="component" value="Unassembled WGS sequence"/>
</dbReference>
<comment type="similarity">
    <text evidence="2 9">Belongs to the mitochondrial carrier (TC 2.A.29) family.</text>
</comment>
<name>A0AAD5UTW7_9APHY</name>
<dbReference type="SUPFAM" id="SSF103506">
    <property type="entry name" value="Mitochondrial carrier"/>
    <property type="match status" value="1"/>
</dbReference>
<accession>A0AAD5UTW7</accession>
<evidence type="ECO:0000256" key="9">
    <source>
        <dbReference type="RuleBase" id="RU000488"/>
    </source>
</evidence>
<dbReference type="Gene3D" id="1.50.40.10">
    <property type="entry name" value="Mitochondrial carrier domain"/>
    <property type="match status" value="1"/>
</dbReference>
<sequence length="329" mass="35689">MSAAAANPLDVQASALERKPDQPQKRENKQYGLKFVGAAISNMTASGVSNPQDIIKVRQQLQRQIPGAGANSFWVVGGKMLRTEGVTSLMGGFTASMLRELVYSGLRLGSYEFFKDKYYSASKGALTREGLALKVMAATTAATIGASIANPADVIKVRMQAYYPKGRPYRNTAHAFASVFREGSAGKIGTFASVQGGLKSLYRGVEATTVRGIVLSTSQICSYDHIKQMLKRGGVMQEGLGLHLTASLFAGLFCSITSNPVDVVKVRLMTDKHRQLNGVLHCIKEILVHEGPLAFYKGFGMCWGRLGTHTIVSFLTFERIRLLLGIDPM</sequence>
<proteinExistence type="inferred from homology"/>
<evidence type="ECO:0000256" key="2">
    <source>
        <dbReference type="ARBA" id="ARBA00006375"/>
    </source>
</evidence>
<evidence type="ECO:0000256" key="4">
    <source>
        <dbReference type="ARBA" id="ARBA00022692"/>
    </source>
</evidence>
<evidence type="ECO:0000256" key="10">
    <source>
        <dbReference type="SAM" id="MobiDB-lite"/>
    </source>
</evidence>
<feature type="compositionally biased region" description="Basic and acidic residues" evidence="10">
    <location>
        <begin position="16"/>
        <end position="28"/>
    </location>
</feature>
<evidence type="ECO:0000256" key="8">
    <source>
        <dbReference type="PROSITE-ProRule" id="PRU00282"/>
    </source>
</evidence>
<protein>
    <recommendedName>
        <fullName evidence="13">Mitochondrial carrier</fullName>
    </recommendedName>
</protein>
<feature type="region of interest" description="Disordered" evidence="10">
    <location>
        <begin position="1"/>
        <end position="28"/>
    </location>
</feature>
<gene>
    <name evidence="11" type="ORF">NLI96_g10307</name>
</gene>
<dbReference type="GO" id="GO:0016020">
    <property type="term" value="C:membrane"/>
    <property type="evidence" value="ECO:0007669"/>
    <property type="project" value="UniProtKB-SubCell"/>
</dbReference>
<keyword evidence="5" id="KW-0677">Repeat</keyword>
<keyword evidence="3 9" id="KW-0813">Transport</keyword>
<evidence type="ECO:0000256" key="5">
    <source>
        <dbReference type="ARBA" id="ARBA00022737"/>
    </source>
</evidence>
<evidence type="ECO:0000313" key="11">
    <source>
        <dbReference type="EMBL" id="KAJ3477673.1"/>
    </source>
</evidence>
<evidence type="ECO:0008006" key="13">
    <source>
        <dbReference type="Google" id="ProtNLM"/>
    </source>
</evidence>
<dbReference type="PROSITE" id="PS50920">
    <property type="entry name" value="SOLCAR"/>
    <property type="match status" value="3"/>
</dbReference>
<feature type="repeat" description="Solcar" evidence="8">
    <location>
        <begin position="238"/>
        <end position="323"/>
    </location>
</feature>
<reference evidence="11" key="1">
    <citation type="submission" date="2022-07" db="EMBL/GenBank/DDBJ databases">
        <title>Genome Sequence of Physisporinus lineatus.</title>
        <authorList>
            <person name="Buettner E."/>
        </authorList>
    </citation>
    <scope>NUCLEOTIDE SEQUENCE</scope>
    <source>
        <strain evidence="11">VT162</strain>
    </source>
</reference>
<dbReference type="AlphaFoldDB" id="A0AAD5UTW7"/>
<evidence type="ECO:0000256" key="1">
    <source>
        <dbReference type="ARBA" id="ARBA00004141"/>
    </source>
</evidence>
<comment type="caution">
    <text evidence="11">The sequence shown here is derived from an EMBL/GenBank/DDBJ whole genome shotgun (WGS) entry which is preliminary data.</text>
</comment>
<comment type="subcellular location">
    <subcellularLocation>
        <location evidence="1">Membrane</location>
        <topology evidence="1">Multi-pass membrane protein</topology>
    </subcellularLocation>
</comment>
<dbReference type="PANTHER" id="PTHR45618">
    <property type="entry name" value="MITOCHONDRIAL DICARBOXYLATE CARRIER-RELATED"/>
    <property type="match status" value="1"/>
</dbReference>